<evidence type="ECO:0000256" key="5">
    <source>
        <dbReference type="SAM" id="SignalP"/>
    </source>
</evidence>
<keyword evidence="3" id="KW-0998">Cell outer membrane</keyword>
<keyword evidence="8" id="KW-1185">Reference proteome</keyword>
<evidence type="ECO:0000256" key="2">
    <source>
        <dbReference type="ARBA" id="ARBA00023136"/>
    </source>
</evidence>
<dbReference type="SUPFAM" id="SSF48452">
    <property type="entry name" value="TPR-like"/>
    <property type="match status" value="1"/>
</dbReference>
<evidence type="ECO:0000313" key="7">
    <source>
        <dbReference type="EMBL" id="MBL1408106.1"/>
    </source>
</evidence>
<dbReference type="Pfam" id="PF07676">
    <property type="entry name" value="PD40"/>
    <property type="match status" value="1"/>
</dbReference>
<dbReference type="InterPro" id="IPR050330">
    <property type="entry name" value="Bact_OuterMem_StrucFunc"/>
</dbReference>
<dbReference type="PANTHER" id="PTHR30329:SF21">
    <property type="entry name" value="LIPOPROTEIN YIAD-RELATED"/>
    <property type="match status" value="1"/>
</dbReference>
<comment type="caution">
    <text evidence="7">The sequence shown here is derived from an EMBL/GenBank/DDBJ whole genome shotgun (WGS) entry which is preliminary data.</text>
</comment>
<keyword evidence="5" id="KW-0732">Signal</keyword>
<dbReference type="EMBL" id="JAERTY010000002">
    <property type="protein sequence ID" value="MBL1408106.1"/>
    <property type="molecule type" value="Genomic_DNA"/>
</dbReference>
<keyword evidence="2 4" id="KW-0472">Membrane</keyword>
<dbReference type="Gene3D" id="1.25.40.10">
    <property type="entry name" value="Tetratricopeptide repeat domain"/>
    <property type="match status" value="1"/>
</dbReference>
<evidence type="ECO:0000256" key="3">
    <source>
        <dbReference type="ARBA" id="ARBA00023237"/>
    </source>
</evidence>
<feature type="chain" id="PRO_5045642868" evidence="5">
    <location>
        <begin position="23"/>
        <end position="648"/>
    </location>
</feature>
<dbReference type="Gene3D" id="3.30.1330.60">
    <property type="entry name" value="OmpA-like domain"/>
    <property type="match status" value="1"/>
</dbReference>
<evidence type="ECO:0000313" key="8">
    <source>
        <dbReference type="Proteomes" id="UP000625283"/>
    </source>
</evidence>
<sequence>MKLRYIIYSSLTGLLLSGNIQAQEQPSQGRQADELFQSMDYARAAALYEKLVDTKRPRTSDLERLAYSYLYLNMYDQAESWYARAVQAPKASKETYLNYARALQQQGKYVKAREQYQLYTSQFGQDKGIDRSIQGIDSAIVWTNNPSAYVVKNESAVNTVYADFGYFPLAADKGLLTTEPNRILGSKSGMTGHSYLRMYSVERTPDGTLNVPLHLFGDFNDAKYHVGPVAIDAKNQIYYVTRTYPGKRDAQRFQEHGMRWAKQNLELIIYTKEGSGWHAESFPYNDAKRYSLGHASLSEDGKTLYFASDMPGGLGGVDIWYSEKLQDGSWGTPKNAGPEVNTESDEMFPSIHYSTLYFSSNGHIGMGGLDLFKAEGQKSTFSKPVNLRYPLNSAGDDFCFIIAESNPTYISGYLSSNRKGGQGSDDIYSFSLRKPDVKVLLEVNLRNKDNGKPIDNGLVNLMDKNRQIISSGLTDGKGGIQFKLEPHLGYALLGQKHGLLPDSVSLPIINANRDTTIKVTLELKPEFTKGDRFVLEDIHYDLDKYFIRKDAAVILDRLVKTMKDHPSLKIELSSHTDSRGSARYNEVLSQNRAQAAVDYIVSQGISRNRLIAKGYGETRLTNRCADGISCTEQEHQANRRTEVEILEF</sequence>
<dbReference type="InterPro" id="IPR011990">
    <property type="entry name" value="TPR-like_helical_dom_sf"/>
</dbReference>
<dbReference type="PROSITE" id="PS51123">
    <property type="entry name" value="OMPA_2"/>
    <property type="match status" value="1"/>
</dbReference>
<dbReference type="PANTHER" id="PTHR30329">
    <property type="entry name" value="STATOR ELEMENT OF FLAGELLAR MOTOR COMPLEX"/>
    <property type="match status" value="1"/>
</dbReference>
<gene>
    <name evidence="7" type="ORF">JKG61_05025</name>
</gene>
<dbReference type="InterPro" id="IPR011659">
    <property type="entry name" value="WD40"/>
</dbReference>
<reference evidence="7 8" key="1">
    <citation type="submission" date="2021-01" db="EMBL/GenBank/DDBJ databases">
        <title>C459-1 draft genome sequence.</title>
        <authorList>
            <person name="Zhang X.-F."/>
        </authorList>
    </citation>
    <scope>NUCLEOTIDE SEQUENCE [LARGE SCALE GENOMIC DNA]</scope>
    <source>
        <strain evidence="8">C459-1</strain>
    </source>
</reference>
<dbReference type="CDD" id="cd07185">
    <property type="entry name" value="OmpA_C-like"/>
    <property type="match status" value="1"/>
</dbReference>
<dbReference type="InterPro" id="IPR006664">
    <property type="entry name" value="OMP_bac"/>
</dbReference>
<organism evidence="7 8">
    <name type="scientific">Sphingobacterium faecale</name>
    <dbReference type="NCBI Taxonomy" id="2803775"/>
    <lineage>
        <taxon>Bacteria</taxon>
        <taxon>Pseudomonadati</taxon>
        <taxon>Bacteroidota</taxon>
        <taxon>Sphingobacteriia</taxon>
        <taxon>Sphingobacteriales</taxon>
        <taxon>Sphingobacteriaceae</taxon>
        <taxon>Sphingobacterium</taxon>
    </lineage>
</organism>
<accession>A0ABS1R090</accession>
<dbReference type="Pfam" id="PF00691">
    <property type="entry name" value="OmpA"/>
    <property type="match status" value="1"/>
</dbReference>
<dbReference type="Proteomes" id="UP000625283">
    <property type="component" value="Unassembled WGS sequence"/>
</dbReference>
<evidence type="ECO:0000259" key="6">
    <source>
        <dbReference type="PROSITE" id="PS51123"/>
    </source>
</evidence>
<evidence type="ECO:0000256" key="1">
    <source>
        <dbReference type="ARBA" id="ARBA00004442"/>
    </source>
</evidence>
<dbReference type="PRINTS" id="PR01021">
    <property type="entry name" value="OMPADOMAIN"/>
</dbReference>
<feature type="signal peptide" evidence="5">
    <location>
        <begin position="1"/>
        <end position="22"/>
    </location>
</feature>
<dbReference type="RefSeq" id="WP_202101880.1">
    <property type="nucleotide sequence ID" value="NZ_JAERTY010000002.1"/>
</dbReference>
<evidence type="ECO:0000256" key="4">
    <source>
        <dbReference type="PROSITE-ProRule" id="PRU00473"/>
    </source>
</evidence>
<dbReference type="InterPro" id="IPR006665">
    <property type="entry name" value="OmpA-like"/>
</dbReference>
<comment type="subcellular location">
    <subcellularLocation>
        <location evidence="1">Cell outer membrane</location>
    </subcellularLocation>
</comment>
<protein>
    <submittedName>
        <fullName evidence="7">OmpA family protein</fullName>
    </submittedName>
</protein>
<name>A0ABS1R090_9SPHI</name>
<proteinExistence type="predicted"/>
<dbReference type="InterPro" id="IPR036737">
    <property type="entry name" value="OmpA-like_sf"/>
</dbReference>
<dbReference type="SUPFAM" id="SSF103088">
    <property type="entry name" value="OmpA-like"/>
    <property type="match status" value="1"/>
</dbReference>
<feature type="domain" description="OmpA-like" evidence="6">
    <location>
        <begin position="527"/>
        <end position="648"/>
    </location>
</feature>